<keyword evidence="3" id="KW-0658">Purine biosynthesis</keyword>
<evidence type="ECO:0000256" key="2">
    <source>
        <dbReference type="ARBA" id="ARBA00022741"/>
    </source>
</evidence>
<dbReference type="RefSeq" id="WP_165007311.1">
    <property type="nucleotide sequence ID" value="NZ_CP064954.1"/>
</dbReference>
<keyword evidence="4 5" id="KW-0067">ATP-binding</keyword>
<dbReference type="InterPro" id="IPR016185">
    <property type="entry name" value="PreATP-grasp_dom_sf"/>
</dbReference>
<gene>
    <name evidence="8" type="ORF">G7Y31_10610</name>
</gene>
<keyword evidence="9" id="KW-1185">Reference proteome</keyword>
<evidence type="ECO:0000259" key="7">
    <source>
        <dbReference type="PROSITE" id="PS50975"/>
    </source>
</evidence>
<sequence>MTTEHTAAPHTNPAGGSHSRTPRVLLLGPNELGDELVIAFRRLGVDVYTATGCDEHAVLDHCIEVQPDIVLPMSDRVSVSALRGLEERGITVIPSAHACACTRDRKAMYRAAESLGLPVAAHQFASSEQELEAAVAELGYPCMVKRNSGTADGEQYLVRDEGGIGKAWHSLQHPNEDKLTVVAERYVDFDYEMTLLAVRSIDPATGALATWFSEPIGHQHAGGKLAEAWQPLEMSQRALENARSVAARISNELGGRGLYGVELFVAGDDVYFSAVTPRPLDTGILTSYTQRLSQYQLHARAALRYPIDVTLTSPGAAVVVADLDGGVLDGGALGAVASSGSALFGGASSAAATSGTASDGMALSGLAEALAYAETDFRVFGESGAGVRGLVVTTAETVAEAQDKAALAAGKVRLTGGEG</sequence>
<evidence type="ECO:0000256" key="1">
    <source>
        <dbReference type="ARBA" id="ARBA00022598"/>
    </source>
</evidence>
<evidence type="ECO:0000313" key="9">
    <source>
        <dbReference type="Proteomes" id="UP000594681"/>
    </source>
</evidence>
<dbReference type="Gene3D" id="3.30.470.20">
    <property type="entry name" value="ATP-grasp fold, B domain"/>
    <property type="match status" value="1"/>
</dbReference>
<dbReference type="EMBL" id="CP064954">
    <property type="protein sequence ID" value="QPK78947.1"/>
    <property type="molecule type" value="Genomic_DNA"/>
</dbReference>
<dbReference type="InterPro" id="IPR011761">
    <property type="entry name" value="ATP-grasp"/>
</dbReference>
<evidence type="ECO:0000256" key="6">
    <source>
        <dbReference type="SAM" id="MobiDB-lite"/>
    </source>
</evidence>
<dbReference type="PANTHER" id="PTHR43055:SF1">
    <property type="entry name" value="FORMATE-DEPENDENT PHOSPHORIBOSYLGLYCINAMIDE FORMYLTRANSFERASE"/>
    <property type="match status" value="1"/>
</dbReference>
<dbReference type="Proteomes" id="UP000594681">
    <property type="component" value="Chromosome"/>
</dbReference>
<reference evidence="8 9" key="1">
    <citation type="submission" date="2020-11" db="EMBL/GenBank/DDBJ databases">
        <title>Corynebacterium sp. ZJ-599.</title>
        <authorList>
            <person name="Zhou J."/>
        </authorList>
    </citation>
    <scope>NUCLEOTIDE SEQUENCE [LARGE SCALE GENOMIC DNA]</scope>
    <source>
        <strain evidence="8 9">ZJ-599</strain>
    </source>
</reference>
<feature type="region of interest" description="Disordered" evidence="6">
    <location>
        <begin position="1"/>
        <end position="23"/>
    </location>
</feature>
<protein>
    <submittedName>
        <fullName evidence="8">ATP-grasp domain-containing protein</fullName>
    </submittedName>
</protein>
<dbReference type="Pfam" id="PF02222">
    <property type="entry name" value="ATP-grasp"/>
    <property type="match status" value="1"/>
</dbReference>
<dbReference type="GO" id="GO:0005524">
    <property type="term" value="F:ATP binding"/>
    <property type="evidence" value="ECO:0007669"/>
    <property type="project" value="UniProtKB-UniRule"/>
</dbReference>
<dbReference type="SUPFAM" id="SSF52440">
    <property type="entry name" value="PreATP-grasp domain"/>
    <property type="match status" value="1"/>
</dbReference>
<dbReference type="InterPro" id="IPR003135">
    <property type="entry name" value="ATP-grasp_carboxylate-amine"/>
</dbReference>
<evidence type="ECO:0000313" key="8">
    <source>
        <dbReference type="EMBL" id="QPK78947.1"/>
    </source>
</evidence>
<organism evidence="8 9">
    <name type="scientific">Corynebacterium lizhenjunii</name>
    <dbReference type="NCBI Taxonomy" id="2709394"/>
    <lineage>
        <taxon>Bacteria</taxon>
        <taxon>Bacillati</taxon>
        <taxon>Actinomycetota</taxon>
        <taxon>Actinomycetes</taxon>
        <taxon>Mycobacteriales</taxon>
        <taxon>Corynebacteriaceae</taxon>
        <taxon>Corynebacterium</taxon>
    </lineage>
</organism>
<keyword evidence="1" id="KW-0436">Ligase</keyword>
<dbReference type="GO" id="GO:0006164">
    <property type="term" value="P:purine nucleotide biosynthetic process"/>
    <property type="evidence" value="ECO:0007669"/>
    <property type="project" value="UniProtKB-KW"/>
</dbReference>
<dbReference type="PANTHER" id="PTHR43055">
    <property type="entry name" value="FORMATE-DEPENDENT PHOSPHORIBOSYLGLYCINAMIDE FORMYLTRANSFERASE"/>
    <property type="match status" value="1"/>
</dbReference>
<dbReference type="Gene3D" id="3.40.50.20">
    <property type="match status" value="1"/>
</dbReference>
<evidence type="ECO:0000256" key="5">
    <source>
        <dbReference type="PROSITE-ProRule" id="PRU00409"/>
    </source>
</evidence>
<name>A0A7T0PBU3_9CORY</name>
<dbReference type="GO" id="GO:0016874">
    <property type="term" value="F:ligase activity"/>
    <property type="evidence" value="ECO:0007669"/>
    <property type="project" value="UniProtKB-KW"/>
</dbReference>
<feature type="domain" description="ATP-grasp" evidence="7">
    <location>
        <begin position="109"/>
        <end position="303"/>
    </location>
</feature>
<evidence type="ECO:0000256" key="4">
    <source>
        <dbReference type="ARBA" id="ARBA00022840"/>
    </source>
</evidence>
<dbReference type="PROSITE" id="PS50975">
    <property type="entry name" value="ATP_GRASP"/>
    <property type="match status" value="1"/>
</dbReference>
<proteinExistence type="predicted"/>
<keyword evidence="2 5" id="KW-0547">Nucleotide-binding</keyword>
<dbReference type="InterPro" id="IPR013815">
    <property type="entry name" value="ATP_grasp_subdomain_1"/>
</dbReference>
<dbReference type="KEGG" id="cliz:G7Y31_10610"/>
<dbReference type="AlphaFoldDB" id="A0A7T0PBU3"/>
<dbReference type="GO" id="GO:0046872">
    <property type="term" value="F:metal ion binding"/>
    <property type="evidence" value="ECO:0007669"/>
    <property type="project" value="InterPro"/>
</dbReference>
<evidence type="ECO:0000256" key="3">
    <source>
        <dbReference type="ARBA" id="ARBA00022755"/>
    </source>
</evidence>
<dbReference type="GO" id="GO:0005829">
    <property type="term" value="C:cytosol"/>
    <property type="evidence" value="ECO:0007669"/>
    <property type="project" value="TreeGrafter"/>
</dbReference>
<dbReference type="Gene3D" id="3.30.1490.20">
    <property type="entry name" value="ATP-grasp fold, A domain"/>
    <property type="match status" value="1"/>
</dbReference>
<accession>A0A7T0PBU3</accession>
<dbReference type="SUPFAM" id="SSF56059">
    <property type="entry name" value="Glutathione synthetase ATP-binding domain-like"/>
    <property type="match status" value="1"/>
</dbReference>